<dbReference type="PANTHER" id="PTHR46609">
    <property type="entry name" value="EXONUCLEASE, PHAGE-TYPE/RECB, C-TERMINAL DOMAIN-CONTAINING PROTEIN"/>
    <property type="match status" value="1"/>
</dbReference>
<evidence type="ECO:0000259" key="1">
    <source>
        <dbReference type="Pfam" id="PF09588"/>
    </source>
</evidence>
<dbReference type="PANTHER" id="PTHR46609:SF6">
    <property type="entry name" value="EXONUCLEASE, PHAGE-TYPE_RECB, C-TERMINAL DOMAIN-CONTAINING PROTEIN-RELATED"/>
    <property type="match status" value="1"/>
</dbReference>
<dbReference type="InterPro" id="IPR019080">
    <property type="entry name" value="YqaJ_viral_recombinase"/>
</dbReference>
<dbReference type="EMBL" id="MN739060">
    <property type="protein sequence ID" value="QHS86718.1"/>
    <property type="molecule type" value="Genomic_DNA"/>
</dbReference>
<sequence>MDELIIQIKTICHPITEKYTVNLKSLTEYCLLILQNIYDKTFCKKHIYKEIIKQCICSLYPDIFPHTYNDFIVFDNSHIVDYLKTIPQFEQRTPEWFKMKEDSIGASESAIIFGKSIFSNKNKLLMKKSGYKEEWKSNPACTHGTKYETAVQMLYQMRNNVQLFEFGSIVHNKYKMISASPDGITEKGIMVEIKVPFKRKISGIPPIYYWYQMQQQMEVCNLDRVDFVECNISEYLNKKMFFSDINSDRGGNSFYNKQNNIKNIVIEYFVKNRVGKMVLDWIYPEKFLKMDQIDSWINKCRKNIDAREDAVYSKELYYKVNIYSCCKVWRDSEWWKQNYMKYLDFWKEVEHYRKIGYESLLPKKRPRKPRIKKCLIDDDE</sequence>
<proteinExistence type="predicted"/>
<dbReference type="InterPro" id="IPR017482">
    <property type="entry name" value="Lambda-type_endonuclease"/>
</dbReference>
<dbReference type="InterPro" id="IPR011604">
    <property type="entry name" value="PDDEXK-like_dom_sf"/>
</dbReference>
<reference evidence="2" key="1">
    <citation type="journal article" date="2020" name="Nature">
        <title>Giant virus diversity and host interactions through global metagenomics.</title>
        <authorList>
            <person name="Schulz F."/>
            <person name="Roux S."/>
            <person name="Paez-Espino D."/>
            <person name="Jungbluth S."/>
            <person name="Walsh D.A."/>
            <person name="Denef V.J."/>
            <person name="McMahon K.D."/>
            <person name="Konstantinidis K.T."/>
            <person name="Eloe-Fadrosh E.A."/>
            <person name="Kyrpides N.C."/>
            <person name="Woyke T."/>
        </authorList>
    </citation>
    <scope>NUCLEOTIDE SEQUENCE</scope>
    <source>
        <strain evidence="2">GVMAG-M-3300009422-16</strain>
    </source>
</reference>
<name>A0A6C0B5C6_9ZZZZ</name>
<evidence type="ECO:0000313" key="2">
    <source>
        <dbReference type="EMBL" id="QHS86718.1"/>
    </source>
</evidence>
<dbReference type="CDD" id="cd22343">
    <property type="entry name" value="PDDEXK_lambda_exonuclease-like"/>
    <property type="match status" value="1"/>
</dbReference>
<dbReference type="InterPro" id="IPR051703">
    <property type="entry name" value="NF-kappa-B_Signaling_Reg"/>
</dbReference>
<dbReference type="InterPro" id="IPR011335">
    <property type="entry name" value="Restrct_endonuc-II-like"/>
</dbReference>
<dbReference type="Gene3D" id="3.90.320.10">
    <property type="match status" value="1"/>
</dbReference>
<organism evidence="2">
    <name type="scientific">viral metagenome</name>
    <dbReference type="NCBI Taxonomy" id="1070528"/>
    <lineage>
        <taxon>unclassified sequences</taxon>
        <taxon>metagenomes</taxon>
        <taxon>organismal metagenomes</taxon>
    </lineage>
</organism>
<accession>A0A6C0B5C6</accession>
<dbReference type="Pfam" id="PF09588">
    <property type="entry name" value="YqaJ"/>
    <property type="match status" value="1"/>
</dbReference>
<feature type="domain" description="YqaJ viral recombinase" evidence="1">
    <location>
        <begin position="95"/>
        <end position="221"/>
    </location>
</feature>
<dbReference type="SUPFAM" id="SSF52980">
    <property type="entry name" value="Restriction endonuclease-like"/>
    <property type="match status" value="1"/>
</dbReference>
<dbReference type="AlphaFoldDB" id="A0A6C0B5C6"/>
<dbReference type="NCBIfam" id="TIGR03033">
    <property type="entry name" value="phage_rel_nuc"/>
    <property type="match status" value="1"/>
</dbReference>
<protein>
    <recommendedName>
        <fullName evidence="1">YqaJ viral recombinase domain-containing protein</fullName>
    </recommendedName>
</protein>